<sequence length="103" mass="11430">MLERIQQNPRVALTISRSKHAARLVHFWHLVTLGIESYKRKEKEKKKSGKQGEEPSANSSGIRELLKVTPRSELDGSKTPPKPSPQQKTPASTVEAWGGGIMS</sequence>
<evidence type="ECO:0000313" key="2">
    <source>
        <dbReference type="EMBL" id="KAJ9489806.1"/>
    </source>
</evidence>
<feature type="region of interest" description="Disordered" evidence="1">
    <location>
        <begin position="39"/>
        <end position="103"/>
    </location>
</feature>
<reference evidence="2" key="2">
    <citation type="journal article" date="2016" name="Fungal Biol.">
        <title>Ochratoxin A production by Penicillium thymicola.</title>
        <authorList>
            <person name="Nguyen H.D.T."/>
            <person name="McMullin D.R."/>
            <person name="Ponomareva E."/>
            <person name="Riley R."/>
            <person name="Pomraning K.R."/>
            <person name="Baker S.E."/>
            <person name="Seifert K.A."/>
        </authorList>
    </citation>
    <scope>NUCLEOTIDE SEQUENCE</scope>
    <source>
        <strain evidence="2">DAOM 180753</strain>
    </source>
</reference>
<name>A0AAI9XA86_PENTH</name>
<dbReference type="Proteomes" id="UP001227192">
    <property type="component" value="Unassembled WGS sequence"/>
</dbReference>
<accession>A0AAI9XA86</accession>
<evidence type="ECO:0000313" key="3">
    <source>
        <dbReference type="Proteomes" id="UP001227192"/>
    </source>
</evidence>
<gene>
    <name evidence="2" type="ORF">VN97_g3483</name>
</gene>
<comment type="caution">
    <text evidence="2">The sequence shown here is derived from an EMBL/GenBank/DDBJ whole genome shotgun (WGS) entry which is preliminary data.</text>
</comment>
<feature type="compositionally biased region" description="Basic residues" evidence="1">
    <location>
        <begin position="40"/>
        <end position="49"/>
    </location>
</feature>
<protein>
    <submittedName>
        <fullName evidence="2">Uncharacterized protein</fullName>
    </submittedName>
</protein>
<reference evidence="2" key="1">
    <citation type="submission" date="2015-06" db="EMBL/GenBank/DDBJ databases">
        <authorList>
            <person name="Nguyen H."/>
        </authorList>
    </citation>
    <scope>NUCLEOTIDE SEQUENCE</scope>
    <source>
        <strain evidence="2">DAOM 180753</strain>
    </source>
</reference>
<keyword evidence="3" id="KW-1185">Reference proteome</keyword>
<feature type="compositionally biased region" description="Basic and acidic residues" evidence="1">
    <location>
        <begin position="64"/>
        <end position="76"/>
    </location>
</feature>
<dbReference type="AlphaFoldDB" id="A0AAI9XA86"/>
<dbReference type="EMBL" id="LACB01000074">
    <property type="protein sequence ID" value="KAJ9489806.1"/>
    <property type="molecule type" value="Genomic_DNA"/>
</dbReference>
<proteinExistence type="predicted"/>
<evidence type="ECO:0000256" key="1">
    <source>
        <dbReference type="SAM" id="MobiDB-lite"/>
    </source>
</evidence>
<organism evidence="2 3">
    <name type="scientific">Penicillium thymicola</name>
    <dbReference type="NCBI Taxonomy" id="293382"/>
    <lineage>
        <taxon>Eukaryota</taxon>
        <taxon>Fungi</taxon>
        <taxon>Dikarya</taxon>
        <taxon>Ascomycota</taxon>
        <taxon>Pezizomycotina</taxon>
        <taxon>Eurotiomycetes</taxon>
        <taxon>Eurotiomycetidae</taxon>
        <taxon>Eurotiales</taxon>
        <taxon>Aspergillaceae</taxon>
        <taxon>Penicillium</taxon>
    </lineage>
</organism>